<dbReference type="InterPro" id="IPR015421">
    <property type="entry name" value="PyrdxlP-dep_Trfase_major"/>
</dbReference>
<dbReference type="SUPFAM" id="SSF53383">
    <property type="entry name" value="PLP-dependent transferases"/>
    <property type="match status" value="1"/>
</dbReference>
<proteinExistence type="inferred from homology"/>
<dbReference type="InterPro" id="IPR015424">
    <property type="entry name" value="PyrdxlP-dep_Trfase"/>
</dbReference>
<dbReference type="PROSITE" id="PS00868">
    <property type="entry name" value="CYS_MET_METAB_PP"/>
    <property type="match status" value="1"/>
</dbReference>
<dbReference type="InterPro" id="IPR015422">
    <property type="entry name" value="PyrdxlP-dep_Trfase_small"/>
</dbReference>
<gene>
    <name evidence="5" type="ORF">ALO63_03830</name>
</gene>
<dbReference type="InterPro" id="IPR054542">
    <property type="entry name" value="Cys_met_metab_PP"/>
</dbReference>
<dbReference type="AlphaFoldDB" id="A0A0P9V1C4"/>
<comment type="caution">
    <text evidence="5">The sequence shown here is derived from an EMBL/GenBank/DDBJ whole genome shotgun (WGS) entry which is preliminary data.</text>
</comment>
<dbReference type="GO" id="GO:0009086">
    <property type="term" value="P:methionine biosynthetic process"/>
    <property type="evidence" value="ECO:0007669"/>
    <property type="project" value="InterPro"/>
</dbReference>
<evidence type="ECO:0000313" key="6">
    <source>
        <dbReference type="Proteomes" id="UP000050420"/>
    </source>
</evidence>
<sequence length="390" mass="43654">MPKIRPSDAYQNSINIPVYSNASYYFTSKDEVKKGLHDRSISVGRYGRYNNPTWVHVENRLTEINNSEDTLLFASGMAAHFTAFISLLKAGDHVIFPAECYRQVRNIFLKILPGLGVIAHELSIINPEKFVAGVRELSQKHDIKLVHLEMPSSPHMYLIDIEAVRAALSPDVVITMDSSFSPPPNFYALKWGVDLAIFSATKYLNGHGDIMAGLVTGKKELIDKITWYRDTTGAIADGYVASQLNRSLHTLRLRVEAINKTGMKVAQFLATHPKVESVLYTGLKTHPHYDLGRKYLNGHGGVITFTLPINEQKTADFVDRLKKPYMASNFGAPQTLVEQSTYFTYFEYSKEELDNIGVSYGTVRLALGYIDDADEIIEDLNQALAVPADE</sequence>
<comment type="similarity">
    <text evidence="4">Belongs to the trans-sulfuration enzymes family.</text>
</comment>
<dbReference type="Gene3D" id="3.90.1150.10">
    <property type="entry name" value="Aspartate Aminotransferase, domain 1"/>
    <property type="match status" value="1"/>
</dbReference>
<dbReference type="PATRIC" id="fig|34065.5.peg.5602"/>
<dbReference type="GO" id="GO:0030170">
    <property type="term" value="F:pyridoxal phosphate binding"/>
    <property type="evidence" value="ECO:0007669"/>
    <property type="project" value="InterPro"/>
</dbReference>
<dbReference type="GO" id="GO:0019346">
    <property type="term" value="P:transsulfuration"/>
    <property type="evidence" value="ECO:0007669"/>
    <property type="project" value="InterPro"/>
</dbReference>
<evidence type="ECO:0000313" key="5">
    <source>
        <dbReference type="EMBL" id="KPX96413.1"/>
    </source>
</evidence>
<reference evidence="5 6" key="1">
    <citation type="submission" date="2015-09" db="EMBL/GenBank/DDBJ databases">
        <title>Genome announcement of multiple Pseudomonas syringae strains.</title>
        <authorList>
            <person name="Thakur S."/>
            <person name="Wang P.W."/>
            <person name="Gong Y."/>
            <person name="Weir B.S."/>
            <person name="Guttman D.S."/>
        </authorList>
    </citation>
    <scope>NUCLEOTIDE SEQUENCE [LARGE SCALE GENOMIC DNA]</scope>
    <source>
        <strain evidence="5 6">ICMP4331</strain>
    </source>
</reference>
<dbReference type="EMBL" id="LJQU01000215">
    <property type="protein sequence ID" value="KPX96413.1"/>
    <property type="molecule type" value="Genomic_DNA"/>
</dbReference>
<dbReference type="Gene3D" id="3.40.640.10">
    <property type="entry name" value="Type I PLP-dependent aspartate aminotransferase-like (Major domain)"/>
    <property type="match status" value="1"/>
</dbReference>
<feature type="modified residue" description="N6-(pyridoxal phosphate)lysine" evidence="3">
    <location>
        <position position="202"/>
    </location>
</feature>
<dbReference type="InterPro" id="IPR044639">
    <property type="entry name" value="CGS1/2"/>
</dbReference>
<evidence type="ECO:0000256" key="1">
    <source>
        <dbReference type="ARBA" id="ARBA00001933"/>
    </source>
</evidence>
<dbReference type="Pfam" id="PF01053">
    <property type="entry name" value="Cys_Met_Meta_PP"/>
    <property type="match status" value="1"/>
</dbReference>
<dbReference type="PANTHER" id="PTHR43379">
    <property type="entry name" value="CYSTATHIONINE GAMMA-SYNTHASE"/>
    <property type="match status" value="1"/>
</dbReference>
<evidence type="ECO:0000256" key="3">
    <source>
        <dbReference type="PIRSR" id="PIRSR001434-2"/>
    </source>
</evidence>
<comment type="cofactor">
    <cofactor evidence="1 4">
        <name>pyridoxal 5'-phosphate</name>
        <dbReference type="ChEBI" id="CHEBI:597326"/>
    </cofactor>
</comment>
<evidence type="ECO:0000256" key="4">
    <source>
        <dbReference type="RuleBase" id="RU362118"/>
    </source>
</evidence>
<dbReference type="PANTHER" id="PTHR43379:SF1">
    <property type="entry name" value="CYSTATHIONINE GAMMA-SYNTHASE 1, CHLOROPLASTIC-RELATED"/>
    <property type="match status" value="1"/>
</dbReference>
<keyword evidence="2 3" id="KW-0663">Pyridoxal phosphate</keyword>
<name>A0A0P9V1C4_PSEA0</name>
<evidence type="ECO:0000256" key="2">
    <source>
        <dbReference type="ARBA" id="ARBA00022898"/>
    </source>
</evidence>
<dbReference type="GO" id="GO:0003962">
    <property type="term" value="F:cystathionine gamma-synthase activity"/>
    <property type="evidence" value="ECO:0007669"/>
    <property type="project" value="InterPro"/>
</dbReference>
<dbReference type="InterPro" id="IPR000277">
    <property type="entry name" value="Cys/Met-Metab_PyrdxlP-dep_enz"/>
</dbReference>
<accession>A0A0P9V1C4</accession>
<protein>
    <submittedName>
        <fullName evidence="5">Cystathionine gamma-synthase</fullName>
    </submittedName>
</protein>
<dbReference type="PIRSF" id="PIRSF001434">
    <property type="entry name" value="CGS"/>
    <property type="match status" value="1"/>
</dbReference>
<organism evidence="5 6">
    <name type="scientific">Pseudomonas amygdali pv. mori</name>
    <dbReference type="NCBI Taxonomy" id="34065"/>
    <lineage>
        <taxon>Bacteria</taxon>
        <taxon>Pseudomonadati</taxon>
        <taxon>Pseudomonadota</taxon>
        <taxon>Gammaproteobacteria</taxon>
        <taxon>Pseudomonadales</taxon>
        <taxon>Pseudomonadaceae</taxon>
        <taxon>Pseudomonas</taxon>
        <taxon>Pseudomonas amygdali</taxon>
    </lineage>
</organism>
<dbReference type="Proteomes" id="UP000050420">
    <property type="component" value="Unassembled WGS sequence"/>
</dbReference>